<protein>
    <submittedName>
        <fullName evidence="1">Uncharacterized protein</fullName>
    </submittedName>
</protein>
<evidence type="ECO:0000313" key="1">
    <source>
        <dbReference type="EMBL" id="QTA90165.1"/>
    </source>
</evidence>
<dbReference type="AlphaFoldDB" id="A0A975GQR0"/>
<evidence type="ECO:0000313" key="2">
    <source>
        <dbReference type="Proteomes" id="UP000663722"/>
    </source>
</evidence>
<dbReference type="Proteomes" id="UP000663722">
    <property type="component" value="Chromosome"/>
</dbReference>
<reference evidence="1" key="1">
    <citation type="journal article" date="2021" name="Microb. Physiol.">
        <title>Proteogenomic Insights into the Physiology of Marine, Sulfate-Reducing, Filamentous Desulfonema limicola and Desulfonema magnum.</title>
        <authorList>
            <person name="Schnaars V."/>
            <person name="Wohlbrand L."/>
            <person name="Scheve S."/>
            <person name="Hinrichs C."/>
            <person name="Reinhardt R."/>
            <person name="Rabus R."/>
        </authorList>
    </citation>
    <scope>NUCLEOTIDE SEQUENCE</scope>
    <source>
        <strain evidence="1">4be13</strain>
    </source>
</reference>
<accession>A0A975GQR0</accession>
<name>A0A975GQR0_9BACT</name>
<gene>
    <name evidence="1" type="ORF">dnm_062260</name>
</gene>
<organism evidence="1 2">
    <name type="scientific">Desulfonema magnum</name>
    <dbReference type="NCBI Taxonomy" id="45655"/>
    <lineage>
        <taxon>Bacteria</taxon>
        <taxon>Pseudomonadati</taxon>
        <taxon>Thermodesulfobacteriota</taxon>
        <taxon>Desulfobacteria</taxon>
        <taxon>Desulfobacterales</taxon>
        <taxon>Desulfococcaceae</taxon>
        <taxon>Desulfonema</taxon>
    </lineage>
</organism>
<proteinExistence type="predicted"/>
<dbReference type="KEGG" id="dmm:dnm_062260"/>
<dbReference type="EMBL" id="CP061800">
    <property type="protein sequence ID" value="QTA90165.1"/>
    <property type="molecule type" value="Genomic_DNA"/>
</dbReference>
<sequence>MFFRNCKNIIFALRIPPEQICYKYTALTGLNQPSPKSVIISKNFFRSAKTERSVFLQKFFPIC</sequence>
<keyword evidence="2" id="KW-1185">Reference proteome</keyword>